<protein>
    <submittedName>
        <fullName evidence="4">Crotonase</fullName>
    </submittedName>
</protein>
<dbReference type="AlphaFoldDB" id="A0A2J9PKZ8"/>
<comment type="similarity">
    <text evidence="1 3">Belongs to the enoyl-CoA hydratase/isomerase family.</text>
</comment>
<evidence type="ECO:0000256" key="3">
    <source>
        <dbReference type="RuleBase" id="RU003707"/>
    </source>
</evidence>
<dbReference type="GO" id="GO:0016836">
    <property type="term" value="F:hydro-lyase activity"/>
    <property type="evidence" value="ECO:0007669"/>
    <property type="project" value="UniProtKB-ARBA"/>
</dbReference>
<dbReference type="FunFam" id="1.10.12.10:FF:000001">
    <property type="entry name" value="Probable enoyl-CoA hydratase, mitochondrial"/>
    <property type="match status" value="1"/>
</dbReference>
<evidence type="ECO:0000256" key="2">
    <source>
        <dbReference type="ARBA" id="ARBA00023239"/>
    </source>
</evidence>
<dbReference type="InterPro" id="IPR001753">
    <property type="entry name" value="Enoyl-CoA_hydra/iso"/>
</dbReference>
<dbReference type="PANTHER" id="PTHR11941:SF54">
    <property type="entry name" value="ENOYL-COA HYDRATASE, MITOCHONDRIAL"/>
    <property type="match status" value="1"/>
</dbReference>
<dbReference type="EMBL" id="NBTM02000001">
    <property type="protein sequence ID" value="PNL91033.1"/>
    <property type="molecule type" value="Genomic_DNA"/>
</dbReference>
<accession>A0A2J9PKZ8</accession>
<dbReference type="GO" id="GO:0006635">
    <property type="term" value="P:fatty acid beta-oxidation"/>
    <property type="evidence" value="ECO:0007669"/>
    <property type="project" value="TreeGrafter"/>
</dbReference>
<dbReference type="InterPro" id="IPR029045">
    <property type="entry name" value="ClpP/crotonase-like_dom_sf"/>
</dbReference>
<dbReference type="InterPro" id="IPR018376">
    <property type="entry name" value="Enoyl-CoA_hyd/isom_CS"/>
</dbReference>
<proteinExistence type="inferred from homology"/>
<dbReference type="InterPro" id="IPR014748">
    <property type="entry name" value="Enoyl-CoA_hydra_C"/>
</dbReference>
<dbReference type="RefSeq" id="WP_083067785.1">
    <property type="nucleotide sequence ID" value="NZ_NBTM02000001.1"/>
</dbReference>
<dbReference type="Gene3D" id="1.10.12.10">
    <property type="entry name" value="Lyase 2-enoyl-coa Hydratase, Chain A, domain 2"/>
    <property type="match status" value="1"/>
</dbReference>
<evidence type="ECO:0000313" key="5">
    <source>
        <dbReference type="Proteomes" id="UP000192813"/>
    </source>
</evidence>
<dbReference type="PROSITE" id="PS00166">
    <property type="entry name" value="ENOYL_COA_HYDRATASE"/>
    <property type="match status" value="1"/>
</dbReference>
<dbReference type="FunFam" id="3.90.226.10:FF:000009">
    <property type="entry name" value="Carnitinyl-CoA dehydratase"/>
    <property type="match status" value="1"/>
</dbReference>
<sequence>MTEYNTLQLEVANKIGTLTINRPKSLNALNAEVLSELEAITKEIGANQDIQVLVITGAGEKAFVAGADIKEMAEKNALKGHTFSELGNRAFAKIATLRQPVIAAVNGYALGGGLELALSADIRIASTNAKVGQPEVGLGIIPGFGGTQRLSRLVGLGKAKELIFTANNIDAAEGLRIGLFNQVVEADALLDTAYAMAEKINKNAPLAVESAKVAIDKGFDMTLDQGLAFEAQSFGLLFATKDQKAGMQAFINKEKAQFTKE</sequence>
<gene>
    <name evidence="4" type="ORF">A6J77_001710</name>
</gene>
<dbReference type="Proteomes" id="UP000192813">
    <property type="component" value="Unassembled WGS sequence"/>
</dbReference>
<evidence type="ECO:0000256" key="1">
    <source>
        <dbReference type="ARBA" id="ARBA00005254"/>
    </source>
</evidence>
<dbReference type="SUPFAM" id="SSF52096">
    <property type="entry name" value="ClpP/crotonase"/>
    <property type="match status" value="1"/>
</dbReference>
<reference evidence="5" key="1">
    <citation type="submission" date="2017-12" db="EMBL/GenBank/DDBJ databases">
        <title>FDA dAtabase for Regulatory Grade micrObial Sequences (FDA-ARGOS): Supporting development and validation of Infectious Disease Dx tests.</title>
        <authorList>
            <person name="Hoffmann M."/>
            <person name="Allard M."/>
            <person name="Evans P."/>
            <person name="Brown E."/>
            <person name="Tallon L."/>
            <person name="Sadzewicz L."/>
            <person name="Sengamalay N."/>
            <person name="Ott S."/>
            <person name="Godinez A."/>
            <person name="Nagaraj S."/>
            <person name="Vavikolanu K."/>
            <person name="Aluvathingal J."/>
            <person name="Nadendla S."/>
            <person name="Sichtig H."/>
        </authorList>
    </citation>
    <scope>NUCLEOTIDE SEQUENCE [LARGE SCALE GENOMIC DNA]</scope>
    <source>
        <strain evidence="5">FDAARGOS_249</strain>
    </source>
</reference>
<name>A0A2J9PKZ8_9LACT</name>
<comment type="caution">
    <text evidence="4">The sequence shown here is derived from an EMBL/GenBank/DDBJ whole genome shotgun (WGS) entry which is preliminary data.</text>
</comment>
<dbReference type="Pfam" id="PF00378">
    <property type="entry name" value="ECH_1"/>
    <property type="match status" value="1"/>
</dbReference>
<keyword evidence="2" id="KW-0456">Lyase</keyword>
<dbReference type="PANTHER" id="PTHR11941">
    <property type="entry name" value="ENOYL-COA HYDRATASE-RELATED"/>
    <property type="match status" value="1"/>
</dbReference>
<dbReference type="CDD" id="cd06558">
    <property type="entry name" value="crotonase-like"/>
    <property type="match status" value="1"/>
</dbReference>
<evidence type="ECO:0000313" key="4">
    <source>
        <dbReference type="EMBL" id="PNL91033.1"/>
    </source>
</evidence>
<dbReference type="Gene3D" id="3.90.226.10">
    <property type="entry name" value="2-enoyl-CoA Hydratase, Chain A, domain 1"/>
    <property type="match status" value="1"/>
</dbReference>
<organism evidence="4 5">
    <name type="scientific">Aerococcus viridans</name>
    <dbReference type="NCBI Taxonomy" id="1377"/>
    <lineage>
        <taxon>Bacteria</taxon>
        <taxon>Bacillati</taxon>
        <taxon>Bacillota</taxon>
        <taxon>Bacilli</taxon>
        <taxon>Lactobacillales</taxon>
        <taxon>Aerococcaceae</taxon>
        <taxon>Aerococcus</taxon>
    </lineage>
</organism>